<dbReference type="Proteomes" id="UP000054561">
    <property type="component" value="Unassembled WGS sequence"/>
</dbReference>
<dbReference type="GeneID" id="24270597"/>
<evidence type="ECO:0000256" key="1">
    <source>
        <dbReference type="SAM" id="MobiDB-lite"/>
    </source>
</evidence>
<feature type="region of interest" description="Disordered" evidence="1">
    <location>
        <begin position="1313"/>
        <end position="1355"/>
    </location>
</feature>
<keyword evidence="3" id="KW-1185">Reference proteome</keyword>
<dbReference type="RefSeq" id="XP_012338308.1">
    <property type="nucleotide sequence ID" value="XM_012482885.1"/>
</dbReference>
<dbReference type="VEuPathDB" id="PlasmoDB:AK88_05283"/>
<accession>A0A0D9QE66</accession>
<evidence type="ECO:0000313" key="2">
    <source>
        <dbReference type="EMBL" id="KJP85092.1"/>
    </source>
</evidence>
<feature type="compositionally biased region" description="Low complexity" evidence="1">
    <location>
        <begin position="1327"/>
        <end position="1347"/>
    </location>
</feature>
<feature type="region of interest" description="Disordered" evidence="1">
    <location>
        <begin position="878"/>
        <end position="919"/>
    </location>
</feature>
<dbReference type="OrthoDB" id="387726at2759"/>
<feature type="region of interest" description="Disordered" evidence="1">
    <location>
        <begin position="530"/>
        <end position="550"/>
    </location>
</feature>
<evidence type="ECO:0000313" key="3">
    <source>
        <dbReference type="Proteomes" id="UP000054561"/>
    </source>
</evidence>
<gene>
    <name evidence="2" type="ORF">AK88_05283</name>
</gene>
<dbReference type="EMBL" id="KQ001752">
    <property type="protein sequence ID" value="KJP85092.1"/>
    <property type="molecule type" value="Genomic_DNA"/>
</dbReference>
<proteinExistence type="predicted"/>
<name>A0A0D9QE66_PLAFR</name>
<dbReference type="OMA" id="HEPNEPH"/>
<reference evidence="2 3" key="1">
    <citation type="submission" date="2014-03" db="EMBL/GenBank/DDBJ databases">
        <title>The Genome Sequence of Plasmodium fragile nilgiri.</title>
        <authorList>
            <consortium name="The Broad Institute Genomics Platform"/>
            <consortium name="The Broad Institute Genome Sequencing Center for Infectious Disease"/>
            <person name="Neafsey D."/>
            <person name="Duraisingh M."/>
            <person name="Young S.K."/>
            <person name="Zeng Q."/>
            <person name="Gargeya S."/>
            <person name="Abouelleil A."/>
            <person name="Alvarado L."/>
            <person name="Chapman S.B."/>
            <person name="Gainer-Dewar J."/>
            <person name="Goldberg J."/>
            <person name="Griggs A."/>
            <person name="Gujja S."/>
            <person name="Hansen M."/>
            <person name="Howarth C."/>
            <person name="Imamovic A."/>
            <person name="Larimer J."/>
            <person name="Pearson M."/>
            <person name="Poon T.W."/>
            <person name="Priest M."/>
            <person name="Roberts A."/>
            <person name="Saif S."/>
            <person name="Shea T."/>
            <person name="Sykes S."/>
            <person name="Wortman J."/>
            <person name="Nusbaum C."/>
            <person name="Birren B."/>
        </authorList>
    </citation>
    <scope>NUCLEOTIDE SEQUENCE [LARGE SCALE GENOMIC DNA]</scope>
    <source>
        <strain evidence="3">nilgiri</strain>
    </source>
</reference>
<protein>
    <submittedName>
        <fullName evidence="2">Uncharacterized protein</fullName>
    </submittedName>
</protein>
<organism evidence="2 3">
    <name type="scientific">Plasmodium fragile</name>
    <dbReference type="NCBI Taxonomy" id="5857"/>
    <lineage>
        <taxon>Eukaryota</taxon>
        <taxon>Sar</taxon>
        <taxon>Alveolata</taxon>
        <taxon>Apicomplexa</taxon>
        <taxon>Aconoidasida</taxon>
        <taxon>Haemosporida</taxon>
        <taxon>Plasmodiidae</taxon>
        <taxon>Plasmodium</taxon>
        <taxon>Plasmodium (Plasmodium)</taxon>
    </lineage>
</organism>
<sequence length="1442" mass="161121">MSNKSSSEKNAHLGQVPPEELHLGGVHHVIYTHQWGGDSEDASTNRARNNRVDAMDMIKTNEVSLYESLNDSTCNKLKNIHVLYDQEGVGTSGRERPNSIAARHNTIVEPGLDTDVPNHILNSYNRKYRAGQLPSGVTSLHMLEGETHAEDTLVINKRDDFEQTSCGDGDRDESFNEFYSWGDYNFFNRGMEPQRHIETAFCLGTRDTNCFSRVTGGASPPMCLPPNKGKDVTPNHLHKRECSFDQSERSPHDAYERSGYHYIAGGAPHVKSFLMNEQTHLCNVKLNGEEEHGEMGAASKGGYFPPLTNKCGRCSSSGVLRGGCFEQGREKLLTLNHLSGYEDNAMVYGQTEGTHMRLNLSRVPPAPIAQPAAQVHHHEEGKRHRQEEAEDTMLLDTVHYPHSRGKNPRYEYPSLGGGYKGESVLLSSRDPQMENTKGPSTKDMFDFPPVQAIHMNDTHMLRRQQGSVHIPLEGNLNEEGHDEGELMRLRTKGFPPNEDLNRFCIENELGIHLNQRQVSTGEQTFRTLQTDRGRNEFPSADGKRLSEHDEEKLDPQICDLFRCTSRVSTFYGGDPRGENPLPFIRGTKHAHRLPPSNTYQLNEFIMVNPPPSYFSGNELVTEQSRRDNNHPTEKNHCEDMHWGESTLKRDTHKTNEHDLIRVENMFQEGTVDVVRSGSEGGDTNKQEKLNQWRCNKREENVMSPPFTTNHALKRQPCRGGMLFDHNEEETVGEKRGSFSSIVTPGVSCHAGCLPRVVVSNSTNQSPQKPPHLPPDMQIGSTHMGADTSGGNGMEQVPYEENGRCTQGGEERGVFKDPLLYSSSSSSIRGGENPWAFQRKREIFTNNRTELSKNELTYRGGLFASPYRHEAKGTIHNLTRASASREGDEGHEGSGEEARREDACHDGTAPTSSGEKAWGNNPLALSLPMWKADKGCSPGGQKNTACEGIYKDKPIPRVTYSRRITNVGEPRNALKDNNVNLLTYFKMNFERGGFASVGSARVGVGGCSGVNTIGRTTDKRTPLQKDLALRPTTHARVAEKSNLFESVDAFVYNFKQSGVVSSGGESHQVEGRTGGVVNVDPDCQVNARGGGSGNDVTTNNCTKGRKIMKEDNDLTCVQKGEGKTEAQHLHAEEEEKLMGQTCTPVYEKKEQDGADERADERGEKVILTIQWNIKKISLLCSSDNYFVVSPEYKTETGINEFFILLNIHNDMRILVENSFDLLFSYTGFCDILFSVTCGTHQKKFCSYDFSTVPWFGFNKWGTLKNCMQNDSMSITVDIHEIRRKDCSLKEVFLNNVISSMRSNNGSFYFKEGTSNSSSVREKKNNQVSSSIIAAPSATATNTAATSSPLDTEHHRRSHKCFFPQNTQNKSDSFNKVADTNVKRRHHTGSIHMVSTRPSALQCKNKQTNLNSWHGKITSQENLRTNKETNPTTGNKLYKVMKKK</sequence>
<feature type="compositionally biased region" description="Basic and acidic residues" evidence="1">
    <location>
        <begin position="882"/>
        <end position="904"/>
    </location>
</feature>